<dbReference type="PANTHER" id="PTHR24281">
    <property type="entry name" value="STEROID 21-HYDROXYLASE-RELATED"/>
    <property type="match status" value="1"/>
</dbReference>
<dbReference type="AlphaFoldDB" id="A0AAV9EYF4"/>
<gene>
    <name evidence="1" type="primary">CYP98A3</name>
    <name evidence="1" type="ORF">QJS10_CPB04g01473</name>
</gene>
<keyword evidence="2" id="KW-1185">Reference proteome</keyword>
<proteinExistence type="predicted"/>
<organism evidence="1 2">
    <name type="scientific">Acorus calamus</name>
    <name type="common">Sweet flag</name>
    <dbReference type="NCBI Taxonomy" id="4465"/>
    <lineage>
        <taxon>Eukaryota</taxon>
        <taxon>Viridiplantae</taxon>
        <taxon>Streptophyta</taxon>
        <taxon>Embryophyta</taxon>
        <taxon>Tracheophyta</taxon>
        <taxon>Spermatophyta</taxon>
        <taxon>Magnoliopsida</taxon>
        <taxon>Liliopsida</taxon>
        <taxon>Acoraceae</taxon>
        <taxon>Acorus</taxon>
    </lineage>
</organism>
<reference evidence="1" key="2">
    <citation type="submission" date="2023-06" db="EMBL/GenBank/DDBJ databases">
        <authorList>
            <person name="Ma L."/>
            <person name="Liu K.-W."/>
            <person name="Li Z."/>
            <person name="Hsiao Y.-Y."/>
            <person name="Qi Y."/>
            <person name="Fu T."/>
            <person name="Tang G."/>
            <person name="Zhang D."/>
            <person name="Sun W.-H."/>
            <person name="Liu D.-K."/>
            <person name="Li Y."/>
            <person name="Chen G.-Z."/>
            <person name="Liu X.-D."/>
            <person name="Liao X.-Y."/>
            <person name="Jiang Y.-T."/>
            <person name="Yu X."/>
            <person name="Hao Y."/>
            <person name="Huang J."/>
            <person name="Zhao X.-W."/>
            <person name="Ke S."/>
            <person name="Chen Y.-Y."/>
            <person name="Wu W.-L."/>
            <person name="Hsu J.-L."/>
            <person name="Lin Y.-F."/>
            <person name="Huang M.-D."/>
            <person name="Li C.-Y."/>
            <person name="Huang L."/>
            <person name="Wang Z.-W."/>
            <person name="Zhao X."/>
            <person name="Zhong W.-Y."/>
            <person name="Peng D.-H."/>
            <person name="Ahmad S."/>
            <person name="Lan S."/>
            <person name="Zhang J.-S."/>
            <person name="Tsai W.-C."/>
            <person name="Van De Peer Y."/>
            <person name="Liu Z.-J."/>
        </authorList>
    </citation>
    <scope>NUCLEOTIDE SEQUENCE</scope>
    <source>
        <strain evidence="1">CP</strain>
        <tissue evidence="1">Leaves</tissue>
    </source>
</reference>
<comment type="caution">
    <text evidence="1">The sequence shown here is derived from an EMBL/GenBank/DDBJ whole genome shotgun (WGS) entry which is preliminary data.</text>
</comment>
<dbReference type="Proteomes" id="UP001180020">
    <property type="component" value="Unassembled WGS sequence"/>
</dbReference>
<reference evidence="1" key="1">
    <citation type="journal article" date="2023" name="Nat. Commun.">
        <title>Diploid and tetraploid genomes of Acorus and the evolution of monocots.</title>
        <authorList>
            <person name="Ma L."/>
            <person name="Liu K.W."/>
            <person name="Li Z."/>
            <person name="Hsiao Y.Y."/>
            <person name="Qi Y."/>
            <person name="Fu T."/>
            <person name="Tang G.D."/>
            <person name="Zhang D."/>
            <person name="Sun W.H."/>
            <person name="Liu D.K."/>
            <person name="Li Y."/>
            <person name="Chen G.Z."/>
            <person name="Liu X.D."/>
            <person name="Liao X.Y."/>
            <person name="Jiang Y.T."/>
            <person name="Yu X."/>
            <person name="Hao Y."/>
            <person name="Huang J."/>
            <person name="Zhao X.W."/>
            <person name="Ke S."/>
            <person name="Chen Y.Y."/>
            <person name="Wu W.L."/>
            <person name="Hsu J.L."/>
            <person name="Lin Y.F."/>
            <person name="Huang M.D."/>
            <person name="Li C.Y."/>
            <person name="Huang L."/>
            <person name="Wang Z.W."/>
            <person name="Zhao X."/>
            <person name="Zhong W.Y."/>
            <person name="Peng D.H."/>
            <person name="Ahmad S."/>
            <person name="Lan S."/>
            <person name="Zhang J.S."/>
            <person name="Tsai W.C."/>
            <person name="Van de Peer Y."/>
            <person name="Liu Z.J."/>
        </authorList>
    </citation>
    <scope>NUCLEOTIDE SEQUENCE</scope>
    <source>
        <strain evidence="1">CP</strain>
    </source>
</reference>
<protein>
    <submittedName>
        <fullName evidence="1">Cytochrome P450 98A3</fullName>
    </submittedName>
</protein>
<dbReference type="EMBL" id="JAUJYO010000004">
    <property type="protein sequence ID" value="KAK1318793.1"/>
    <property type="molecule type" value="Genomic_DNA"/>
</dbReference>
<evidence type="ECO:0000313" key="1">
    <source>
        <dbReference type="EMBL" id="KAK1318793.1"/>
    </source>
</evidence>
<sequence>MYLASDKKRNDEFHYSLNKAMELIGEFRVEDFFPSLAWIWIIDGLSSAVIDDHAAFDKGKCYTVGLPQLVTGETVGPTTRGRLQRQEIQLKKASQPKKAKVPSATKTYKQLAKEKHQLTEEEQVALAIAQSKIEAEKLQSVYTKVDEVLRQNYPGKEKCTPKQRALVEKFLENPVMDDSPVWEVADDGSFVHPLVTRKHLFEVISNQWLGEEDLIAAATDTSYITIEWAMVELIHNP</sequence>
<evidence type="ECO:0000313" key="2">
    <source>
        <dbReference type="Proteomes" id="UP001180020"/>
    </source>
</evidence>
<name>A0AAV9EYF4_ACOCL</name>
<accession>A0AAV9EYF4</accession>